<evidence type="ECO:0000259" key="3">
    <source>
        <dbReference type="PROSITE" id="PS50222"/>
    </source>
</evidence>
<dbReference type="Gene3D" id="1.10.238.10">
    <property type="entry name" value="EF-hand"/>
    <property type="match status" value="1"/>
</dbReference>
<dbReference type="InterPro" id="IPR002048">
    <property type="entry name" value="EF_hand_dom"/>
</dbReference>
<evidence type="ECO:0000256" key="1">
    <source>
        <dbReference type="ARBA" id="ARBA00022723"/>
    </source>
</evidence>
<dbReference type="PROSITE" id="PS00018">
    <property type="entry name" value="EF_HAND_1"/>
    <property type="match status" value="1"/>
</dbReference>
<keyword evidence="5" id="KW-1185">Reference proteome</keyword>
<accession>A0AAD1T0B4</accession>
<dbReference type="InterPro" id="IPR011992">
    <property type="entry name" value="EF-hand-dom_pair"/>
</dbReference>
<gene>
    <name evidence="4" type="ORF">PECUL_23A053381</name>
</gene>
<dbReference type="PROSITE" id="PS50222">
    <property type="entry name" value="EF_HAND_2"/>
    <property type="match status" value="1"/>
</dbReference>
<keyword evidence="2" id="KW-0106">Calcium</keyword>
<dbReference type="EMBL" id="OW240920">
    <property type="protein sequence ID" value="CAH2315931.1"/>
    <property type="molecule type" value="Genomic_DNA"/>
</dbReference>
<evidence type="ECO:0000313" key="5">
    <source>
        <dbReference type="Proteomes" id="UP001295444"/>
    </source>
</evidence>
<feature type="non-terminal residue" evidence="4">
    <location>
        <position position="1"/>
    </location>
</feature>
<organism evidence="4 5">
    <name type="scientific">Pelobates cultripes</name>
    <name type="common">Western spadefoot toad</name>
    <dbReference type="NCBI Taxonomy" id="61616"/>
    <lineage>
        <taxon>Eukaryota</taxon>
        <taxon>Metazoa</taxon>
        <taxon>Chordata</taxon>
        <taxon>Craniata</taxon>
        <taxon>Vertebrata</taxon>
        <taxon>Euteleostomi</taxon>
        <taxon>Amphibia</taxon>
        <taxon>Batrachia</taxon>
        <taxon>Anura</taxon>
        <taxon>Pelobatoidea</taxon>
        <taxon>Pelobatidae</taxon>
        <taxon>Pelobates</taxon>
    </lineage>
</organism>
<name>A0AAD1T0B4_PELCU</name>
<dbReference type="Pfam" id="PF00036">
    <property type="entry name" value="EF-hand_1"/>
    <property type="match status" value="1"/>
</dbReference>
<dbReference type="InterPro" id="IPR018247">
    <property type="entry name" value="EF_Hand_1_Ca_BS"/>
</dbReference>
<evidence type="ECO:0000313" key="4">
    <source>
        <dbReference type="EMBL" id="CAH2315931.1"/>
    </source>
</evidence>
<sequence length="72" mass="8091">AVQAINGHQGMNPEEFTSMLFEKIDVNGDGELTLEEFINGIQKDDDLLQLISKSFDLSNVLKIIQNGRRRSV</sequence>
<dbReference type="AlphaFoldDB" id="A0AAD1T0B4"/>
<evidence type="ECO:0000256" key="2">
    <source>
        <dbReference type="ARBA" id="ARBA00022837"/>
    </source>
</evidence>
<reference evidence="4" key="1">
    <citation type="submission" date="2022-03" db="EMBL/GenBank/DDBJ databases">
        <authorList>
            <person name="Alioto T."/>
            <person name="Alioto T."/>
            <person name="Gomez Garrido J."/>
        </authorList>
    </citation>
    <scope>NUCLEOTIDE SEQUENCE</scope>
</reference>
<protein>
    <submittedName>
        <fullName evidence="4">Guanylyl cyclase-activating 3</fullName>
    </submittedName>
</protein>
<dbReference type="GO" id="GO:0005509">
    <property type="term" value="F:calcium ion binding"/>
    <property type="evidence" value="ECO:0007669"/>
    <property type="project" value="InterPro"/>
</dbReference>
<proteinExistence type="predicted"/>
<dbReference type="Proteomes" id="UP001295444">
    <property type="component" value="Chromosome 09"/>
</dbReference>
<dbReference type="SUPFAM" id="SSF47473">
    <property type="entry name" value="EF-hand"/>
    <property type="match status" value="1"/>
</dbReference>
<feature type="domain" description="EF-hand" evidence="3">
    <location>
        <begin position="12"/>
        <end position="47"/>
    </location>
</feature>
<keyword evidence="1" id="KW-0479">Metal-binding</keyword>